<gene>
    <name evidence="2" type="primary">glpT_1</name>
    <name evidence="2" type="ORF">NCTC8622_03957</name>
</gene>
<evidence type="ECO:0000256" key="1">
    <source>
        <dbReference type="SAM" id="Phobius"/>
    </source>
</evidence>
<evidence type="ECO:0000313" key="3">
    <source>
        <dbReference type="Proteomes" id="UP000254079"/>
    </source>
</evidence>
<evidence type="ECO:0000313" key="2">
    <source>
        <dbReference type="EMBL" id="STI84884.1"/>
    </source>
</evidence>
<reference evidence="2 3" key="1">
    <citation type="submission" date="2018-06" db="EMBL/GenBank/DDBJ databases">
        <authorList>
            <consortium name="Pathogen Informatics"/>
            <person name="Doyle S."/>
        </authorList>
    </citation>
    <scope>NUCLEOTIDE SEQUENCE [LARGE SCALE GENOMIC DNA]</scope>
    <source>
        <strain evidence="2 3">NCTC8622</strain>
    </source>
</reference>
<sequence length="45" mass="5289">MLSIFKPAPHKARLPAAEIDPTYRRLRWQIFLGIFFGYAAYYLVS</sequence>
<feature type="transmembrane region" description="Helical" evidence="1">
    <location>
        <begin position="26"/>
        <end position="44"/>
    </location>
</feature>
<keyword evidence="1" id="KW-0472">Membrane</keyword>
<keyword evidence="1" id="KW-1133">Transmembrane helix</keyword>
<organism evidence="2 3">
    <name type="scientific">Escherichia coli</name>
    <dbReference type="NCBI Taxonomy" id="562"/>
    <lineage>
        <taxon>Bacteria</taxon>
        <taxon>Pseudomonadati</taxon>
        <taxon>Pseudomonadota</taxon>
        <taxon>Gammaproteobacteria</taxon>
        <taxon>Enterobacterales</taxon>
        <taxon>Enterobacteriaceae</taxon>
        <taxon>Escherichia</taxon>
    </lineage>
</organism>
<accession>A0A376U5L5</accession>
<dbReference type="EMBL" id="UGCP01000002">
    <property type="protein sequence ID" value="STI84884.1"/>
    <property type="molecule type" value="Genomic_DNA"/>
</dbReference>
<dbReference type="Proteomes" id="UP000254079">
    <property type="component" value="Unassembled WGS sequence"/>
</dbReference>
<proteinExistence type="predicted"/>
<protein>
    <submittedName>
        <fullName evidence="2">Glycerol-3-phosphate transporter</fullName>
    </submittedName>
</protein>
<name>A0A376U5L5_ECOLX</name>
<keyword evidence="1" id="KW-0812">Transmembrane</keyword>
<dbReference type="AlphaFoldDB" id="A0A376U5L5"/>